<proteinExistence type="predicted"/>
<dbReference type="InterPro" id="IPR011322">
    <property type="entry name" value="N-reg_PII-like_a/b"/>
</dbReference>
<name>A0A1I4CSB3_9RHOB</name>
<keyword evidence="3" id="KW-1185">Reference proteome</keyword>
<dbReference type="STRING" id="1280847.SAMN04488036_102476"/>
<feature type="domain" description="DUF2007" evidence="1">
    <location>
        <begin position="25"/>
        <end position="88"/>
    </location>
</feature>
<evidence type="ECO:0000259" key="1">
    <source>
        <dbReference type="Pfam" id="PF09413"/>
    </source>
</evidence>
<gene>
    <name evidence="2" type="ORF">SAMN04488036_102476</name>
</gene>
<evidence type="ECO:0000313" key="2">
    <source>
        <dbReference type="EMBL" id="SFK84132.1"/>
    </source>
</evidence>
<accession>A0A1I4CSB3</accession>
<protein>
    <submittedName>
        <fullName evidence="2">Putative signal transducing protein</fullName>
    </submittedName>
</protein>
<sequence>MALSRLNFLWRGSTTPQPCTYILHMKELLRSNDPTIIAFASALLQGEGIDCFEMDVNMSVLEGSIGILPRRLMVLGQDLDQAEAVMADNGIALGRTR</sequence>
<dbReference type="Gene3D" id="3.30.70.790">
    <property type="entry name" value="UreE, C-terminal domain"/>
    <property type="match status" value="1"/>
</dbReference>
<dbReference type="InterPro" id="IPR018551">
    <property type="entry name" value="DUF2007"/>
</dbReference>
<reference evidence="3" key="1">
    <citation type="submission" date="2016-10" db="EMBL/GenBank/DDBJ databases">
        <authorList>
            <person name="Varghese N."/>
            <person name="Submissions S."/>
        </authorList>
    </citation>
    <scope>NUCLEOTIDE SEQUENCE [LARGE SCALE GENOMIC DNA]</scope>
    <source>
        <strain evidence="3">DSM 28453</strain>
    </source>
</reference>
<dbReference type="SUPFAM" id="SSF54913">
    <property type="entry name" value="GlnB-like"/>
    <property type="match status" value="1"/>
</dbReference>
<dbReference type="AlphaFoldDB" id="A0A1I4CSB3"/>
<dbReference type="Pfam" id="PF09413">
    <property type="entry name" value="DUF2007"/>
    <property type="match status" value="1"/>
</dbReference>
<organism evidence="2 3">
    <name type="scientific">Shimia haliotis</name>
    <dbReference type="NCBI Taxonomy" id="1280847"/>
    <lineage>
        <taxon>Bacteria</taxon>
        <taxon>Pseudomonadati</taxon>
        <taxon>Pseudomonadota</taxon>
        <taxon>Alphaproteobacteria</taxon>
        <taxon>Rhodobacterales</taxon>
        <taxon>Roseobacteraceae</taxon>
    </lineage>
</organism>
<dbReference type="Proteomes" id="UP000198851">
    <property type="component" value="Unassembled WGS sequence"/>
</dbReference>
<evidence type="ECO:0000313" key="3">
    <source>
        <dbReference type="Proteomes" id="UP000198851"/>
    </source>
</evidence>
<dbReference type="EMBL" id="FOSZ01000002">
    <property type="protein sequence ID" value="SFK84132.1"/>
    <property type="molecule type" value="Genomic_DNA"/>
</dbReference>